<protein>
    <recommendedName>
        <fullName evidence="2">Tick transposon</fullName>
    </recommendedName>
</protein>
<evidence type="ECO:0008006" key="2">
    <source>
        <dbReference type="Google" id="ProtNLM"/>
    </source>
</evidence>
<dbReference type="EMBL" id="GEDV01012503">
    <property type="protein sequence ID" value="JAP76054.1"/>
    <property type="molecule type" value="Transcribed_RNA"/>
</dbReference>
<proteinExistence type="predicted"/>
<name>A0A131Y9P8_RHIAP</name>
<organism evidence="1">
    <name type="scientific">Rhipicephalus appendiculatus</name>
    <name type="common">Brown ear tick</name>
    <dbReference type="NCBI Taxonomy" id="34631"/>
    <lineage>
        <taxon>Eukaryota</taxon>
        <taxon>Metazoa</taxon>
        <taxon>Ecdysozoa</taxon>
        <taxon>Arthropoda</taxon>
        <taxon>Chelicerata</taxon>
        <taxon>Arachnida</taxon>
        <taxon>Acari</taxon>
        <taxon>Parasitiformes</taxon>
        <taxon>Ixodida</taxon>
        <taxon>Ixodoidea</taxon>
        <taxon>Ixodidae</taxon>
        <taxon>Rhipicephalinae</taxon>
        <taxon>Rhipicephalus</taxon>
        <taxon>Rhipicephalus</taxon>
    </lineage>
</organism>
<accession>A0A131Y9P8</accession>
<reference evidence="1" key="1">
    <citation type="journal article" date="2016" name="Ticks Tick Borne Dis.">
        <title>De novo assembly and annotation of the salivary gland transcriptome of Rhipicephalus appendiculatus male and female ticks during blood feeding.</title>
        <authorList>
            <person name="de Castro M.H."/>
            <person name="de Klerk D."/>
            <person name="Pienaar R."/>
            <person name="Latif A.A."/>
            <person name="Rees D.J."/>
            <person name="Mans B.J."/>
        </authorList>
    </citation>
    <scope>NUCLEOTIDE SEQUENCE</scope>
    <source>
        <tissue evidence="1">Salivary glands</tissue>
    </source>
</reference>
<dbReference type="AlphaFoldDB" id="A0A131Y9P8"/>
<sequence>MITYVSMQSLQNRTRPHFLLHCKPCLCESMISLTTILGWSDDIIAQQVAETYFILKKRKKGKTCISEPFVVLKKKRFCLFGKSVVIVPFAHVLHT</sequence>
<evidence type="ECO:0000313" key="1">
    <source>
        <dbReference type="EMBL" id="JAP76054.1"/>
    </source>
</evidence>